<dbReference type="GO" id="GO:0034599">
    <property type="term" value="P:cellular response to oxidative stress"/>
    <property type="evidence" value="ECO:0007669"/>
    <property type="project" value="TreeGrafter"/>
</dbReference>
<evidence type="ECO:0000256" key="7">
    <source>
        <dbReference type="ARBA" id="ARBA00023157"/>
    </source>
</evidence>
<keyword evidence="5" id="KW-0049">Antioxidant</keyword>
<dbReference type="NCBIfam" id="NF006960">
    <property type="entry name" value="PRK09437.1"/>
    <property type="match status" value="1"/>
</dbReference>
<feature type="domain" description="Thioredoxin" evidence="13">
    <location>
        <begin position="18"/>
        <end position="170"/>
    </location>
</feature>
<dbReference type="InterPro" id="IPR000866">
    <property type="entry name" value="AhpC/TSA"/>
</dbReference>
<evidence type="ECO:0000256" key="4">
    <source>
        <dbReference type="ARBA" id="ARBA00022559"/>
    </source>
</evidence>
<comment type="subunit">
    <text evidence="2">Monomer.</text>
</comment>
<evidence type="ECO:0000313" key="16">
    <source>
        <dbReference type="EMBL" id="VFK06359.1"/>
    </source>
</evidence>
<keyword evidence="8" id="KW-0676">Redox-active center</keyword>
<organism evidence="14">
    <name type="scientific">Candidatus Kentrum sp. FM</name>
    <dbReference type="NCBI Taxonomy" id="2126340"/>
    <lineage>
        <taxon>Bacteria</taxon>
        <taxon>Pseudomonadati</taxon>
        <taxon>Pseudomonadota</taxon>
        <taxon>Gammaproteobacteria</taxon>
        <taxon>Candidatus Kentrum</taxon>
    </lineage>
</organism>
<dbReference type="PROSITE" id="PS51352">
    <property type="entry name" value="THIOREDOXIN_2"/>
    <property type="match status" value="1"/>
</dbReference>
<evidence type="ECO:0000256" key="10">
    <source>
        <dbReference type="ARBA" id="ARBA00038489"/>
    </source>
</evidence>
<evidence type="ECO:0000256" key="1">
    <source>
        <dbReference type="ARBA" id="ARBA00003330"/>
    </source>
</evidence>
<dbReference type="GO" id="GO:0008379">
    <property type="term" value="F:thioredoxin peroxidase activity"/>
    <property type="evidence" value="ECO:0007669"/>
    <property type="project" value="TreeGrafter"/>
</dbReference>
<dbReference type="InterPro" id="IPR050924">
    <property type="entry name" value="Peroxiredoxin_BCP/PrxQ"/>
</dbReference>
<dbReference type="SUPFAM" id="SSF52833">
    <property type="entry name" value="Thioredoxin-like"/>
    <property type="match status" value="1"/>
</dbReference>
<dbReference type="GO" id="GO:0005737">
    <property type="term" value="C:cytoplasm"/>
    <property type="evidence" value="ECO:0007669"/>
    <property type="project" value="TreeGrafter"/>
</dbReference>
<dbReference type="FunFam" id="3.40.30.10:FF:000007">
    <property type="entry name" value="Thioredoxin-dependent thiol peroxidase"/>
    <property type="match status" value="1"/>
</dbReference>
<dbReference type="CDD" id="cd03017">
    <property type="entry name" value="PRX_BCP"/>
    <property type="match status" value="1"/>
</dbReference>
<reference evidence="14" key="1">
    <citation type="submission" date="2019-02" db="EMBL/GenBank/DDBJ databases">
        <authorList>
            <person name="Gruber-Vodicka R. H."/>
            <person name="Seah K. B. B."/>
        </authorList>
    </citation>
    <scope>NUCLEOTIDE SEQUENCE</scope>
    <source>
        <strain evidence="15">BECK_BZ163</strain>
        <strain evidence="16">BECK_BZ164</strain>
        <strain evidence="14">BECK_BZ165</strain>
    </source>
</reference>
<dbReference type="InterPro" id="IPR036249">
    <property type="entry name" value="Thioredoxin-like_sf"/>
</dbReference>
<protein>
    <recommendedName>
        <fullName evidence="3">thioredoxin-dependent peroxiredoxin</fullName>
        <ecNumber evidence="3">1.11.1.24</ecNumber>
    </recommendedName>
    <alternativeName>
        <fullName evidence="9">Thioredoxin peroxidase</fullName>
    </alternativeName>
    <alternativeName>
        <fullName evidence="11">Thioredoxin-dependent peroxiredoxin Bcp</fullName>
    </alternativeName>
</protein>
<evidence type="ECO:0000256" key="8">
    <source>
        <dbReference type="ARBA" id="ARBA00023284"/>
    </source>
</evidence>
<comment type="similarity">
    <text evidence="10">Belongs to the peroxiredoxin family. BCP/PrxQ subfamily.</text>
</comment>
<sequence>MAPAKTKRTPATQAQAKIDVGEKAPAFVLPDENEQPVSLGDLLGQWVVLYFYPRDNTPGCTTEACEFTDSLGQFQELCAVVLGCSPDNADRHRKFIAKHQLKIRLLSDTDHTVMEQYGAWGEKNMYGKKSQGVIRSTVLIDPAGNIAHHWPKVRAAGHADRVREKLAELR</sequence>
<dbReference type="EMBL" id="CAADEZ010000038">
    <property type="protein sequence ID" value="VFJ46565.1"/>
    <property type="molecule type" value="Genomic_DNA"/>
</dbReference>
<dbReference type="GO" id="GO:0045454">
    <property type="term" value="P:cell redox homeostasis"/>
    <property type="evidence" value="ECO:0007669"/>
    <property type="project" value="TreeGrafter"/>
</dbReference>
<keyword evidence="7" id="KW-1015">Disulfide bond</keyword>
<comment type="catalytic activity">
    <reaction evidence="12">
        <text>a hydroperoxide + [thioredoxin]-dithiol = an alcohol + [thioredoxin]-disulfide + H2O</text>
        <dbReference type="Rhea" id="RHEA:62620"/>
        <dbReference type="Rhea" id="RHEA-COMP:10698"/>
        <dbReference type="Rhea" id="RHEA-COMP:10700"/>
        <dbReference type="ChEBI" id="CHEBI:15377"/>
        <dbReference type="ChEBI" id="CHEBI:29950"/>
        <dbReference type="ChEBI" id="CHEBI:30879"/>
        <dbReference type="ChEBI" id="CHEBI:35924"/>
        <dbReference type="ChEBI" id="CHEBI:50058"/>
        <dbReference type="EC" id="1.11.1.24"/>
    </reaction>
</comment>
<comment type="function">
    <text evidence="1">Thiol-specific peroxidase that catalyzes the reduction of hydrogen peroxide and organic hydroperoxides to water and alcohols, respectively. Plays a role in cell protection against oxidative stress by detoxifying peroxides and as sensor of hydrogen peroxide-mediated signaling events.</text>
</comment>
<keyword evidence="6" id="KW-0560">Oxidoreductase</keyword>
<dbReference type="PANTHER" id="PTHR42801:SF4">
    <property type="entry name" value="AHPC_TSA FAMILY PROTEIN"/>
    <property type="match status" value="1"/>
</dbReference>
<evidence type="ECO:0000256" key="12">
    <source>
        <dbReference type="ARBA" id="ARBA00049091"/>
    </source>
</evidence>
<proteinExistence type="inferred from homology"/>
<dbReference type="EC" id="1.11.1.24" evidence="3"/>
<keyword evidence="4" id="KW-0575">Peroxidase</keyword>
<evidence type="ECO:0000256" key="6">
    <source>
        <dbReference type="ARBA" id="ARBA00023002"/>
    </source>
</evidence>
<evidence type="ECO:0000256" key="2">
    <source>
        <dbReference type="ARBA" id="ARBA00011245"/>
    </source>
</evidence>
<dbReference type="EMBL" id="CAADFA010000022">
    <property type="protein sequence ID" value="VFJ45219.1"/>
    <property type="molecule type" value="Genomic_DNA"/>
</dbReference>
<dbReference type="PANTHER" id="PTHR42801">
    <property type="entry name" value="THIOREDOXIN-DEPENDENT PEROXIDE REDUCTASE"/>
    <property type="match status" value="1"/>
</dbReference>
<evidence type="ECO:0000313" key="14">
    <source>
        <dbReference type="EMBL" id="VFJ45219.1"/>
    </source>
</evidence>
<evidence type="ECO:0000256" key="3">
    <source>
        <dbReference type="ARBA" id="ARBA00013017"/>
    </source>
</evidence>
<gene>
    <name evidence="15" type="ORF">BECKFM1743A_GA0114220_1003810</name>
    <name evidence="16" type="ORF">BECKFM1743B_GA0114221_100154</name>
    <name evidence="14" type="ORF">BECKFM1743C_GA0114222_1002213</name>
</gene>
<dbReference type="Gene3D" id="3.40.30.10">
    <property type="entry name" value="Glutaredoxin"/>
    <property type="match status" value="1"/>
</dbReference>
<dbReference type="AlphaFoldDB" id="A0A450S0P7"/>
<evidence type="ECO:0000256" key="9">
    <source>
        <dbReference type="ARBA" id="ARBA00032824"/>
    </source>
</evidence>
<evidence type="ECO:0000256" key="11">
    <source>
        <dbReference type="ARBA" id="ARBA00042639"/>
    </source>
</evidence>
<name>A0A450S0P7_9GAMM</name>
<accession>A0A450S0P7</accession>
<evidence type="ECO:0000259" key="13">
    <source>
        <dbReference type="PROSITE" id="PS51352"/>
    </source>
</evidence>
<dbReference type="InterPro" id="IPR013766">
    <property type="entry name" value="Thioredoxin_domain"/>
</dbReference>
<evidence type="ECO:0000313" key="15">
    <source>
        <dbReference type="EMBL" id="VFJ46565.1"/>
    </source>
</evidence>
<dbReference type="EMBL" id="CAADFL010000015">
    <property type="protein sequence ID" value="VFK06359.1"/>
    <property type="molecule type" value="Genomic_DNA"/>
</dbReference>
<dbReference type="Pfam" id="PF00578">
    <property type="entry name" value="AhpC-TSA"/>
    <property type="match status" value="1"/>
</dbReference>
<evidence type="ECO:0000256" key="5">
    <source>
        <dbReference type="ARBA" id="ARBA00022862"/>
    </source>
</evidence>